<protein>
    <submittedName>
        <fullName evidence="1">Uncharacterized protein</fullName>
    </submittedName>
</protein>
<reference evidence="1 2" key="1">
    <citation type="submission" date="2018-04" db="EMBL/GenBank/DDBJ databases">
        <title>Active sludge and wastewater microbial communities from Klosterneuburg, Austria.</title>
        <authorList>
            <person name="Wagner M."/>
        </authorList>
    </citation>
    <scope>NUCLEOTIDE SEQUENCE [LARGE SCALE GENOMIC DNA]</scope>
    <source>
        <strain evidence="1 2">Nm 57</strain>
    </source>
</reference>
<name>A0ABX5M769_9PROT</name>
<organism evidence="1 2">
    <name type="scientific">Nitrosomonas eutropha</name>
    <dbReference type="NCBI Taxonomy" id="916"/>
    <lineage>
        <taxon>Bacteria</taxon>
        <taxon>Pseudomonadati</taxon>
        <taxon>Pseudomonadota</taxon>
        <taxon>Betaproteobacteria</taxon>
        <taxon>Nitrosomonadales</taxon>
        <taxon>Nitrosomonadaceae</taxon>
        <taxon>Nitrosomonas</taxon>
    </lineage>
</organism>
<accession>A0ABX5M769</accession>
<evidence type="ECO:0000313" key="1">
    <source>
        <dbReference type="EMBL" id="PXV80609.1"/>
    </source>
</evidence>
<sequence length="54" mass="6024">MRNLLTLKLAAFLLKIELQSNLTDFSMLLSLKNAAIKLSLNCVSFIDITVKILS</sequence>
<dbReference type="Proteomes" id="UP000247780">
    <property type="component" value="Unassembled WGS sequence"/>
</dbReference>
<keyword evidence="2" id="KW-1185">Reference proteome</keyword>
<dbReference type="EMBL" id="QICQ01000015">
    <property type="protein sequence ID" value="PXV80609.1"/>
    <property type="molecule type" value="Genomic_DNA"/>
</dbReference>
<proteinExistence type="predicted"/>
<evidence type="ECO:0000313" key="2">
    <source>
        <dbReference type="Proteomes" id="UP000247780"/>
    </source>
</evidence>
<gene>
    <name evidence="1" type="ORF">C8R14_1157</name>
</gene>
<comment type="caution">
    <text evidence="1">The sequence shown here is derived from an EMBL/GenBank/DDBJ whole genome shotgun (WGS) entry which is preliminary data.</text>
</comment>